<evidence type="ECO:0008006" key="4">
    <source>
        <dbReference type="Google" id="ProtNLM"/>
    </source>
</evidence>
<organism evidence="2 3">
    <name type="scientific">Halorubrum ezzemoulense DSM 17463</name>
    <dbReference type="NCBI Taxonomy" id="1121945"/>
    <lineage>
        <taxon>Archaea</taxon>
        <taxon>Methanobacteriati</taxon>
        <taxon>Methanobacteriota</taxon>
        <taxon>Stenosarchaea group</taxon>
        <taxon>Halobacteria</taxon>
        <taxon>Halobacteriales</taxon>
        <taxon>Haloferacaceae</taxon>
        <taxon>Halorubrum</taxon>
    </lineage>
</organism>
<reference evidence="2 3" key="1">
    <citation type="submission" date="2017-04" db="EMBL/GenBank/DDBJ databases">
        <title>MLSA of the genus Halorubrum.</title>
        <authorList>
            <person name="De La Haba R."/>
            <person name="Sanchez-Porro C."/>
            <person name="Infante-Dominguez C."/>
            <person name="Ventosa A."/>
        </authorList>
    </citation>
    <scope>NUCLEOTIDE SEQUENCE [LARGE SCALE GENOMIC DNA]</scope>
    <source>
        <strain evidence="2 3">DSM 17463</strain>
    </source>
</reference>
<gene>
    <name evidence="2" type="ORF">B9H04_12190</name>
</gene>
<evidence type="ECO:0000313" key="3">
    <source>
        <dbReference type="Proteomes" id="UP000193587"/>
    </source>
</evidence>
<dbReference type="SUPFAM" id="SSF52980">
    <property type="entry name" value="Restriction endonuclease-like"/>
    <property type="match status" value="1"/>
</dbReference>
<comment type="caution">
    <text evidence="2">The sequence shown here is derived from an EMBL/GenBank/DDBJ whole genome shotgun (WGS) entry which is preliminary data.</text>
</comment>
<evidence type="ECO:0000313" key="2">
    <source>
        <dbReference type="EMBL" id="OSO97617.1"/>
    </source>
</evidence>
<dbReference type="Proteomes" id="UP000193587">
    <property type="component" value="Unassembled WGS sequence"/>
</dbReference>
<dbReference type="EMBL" id="NEDJ01000045">
    <property type="protein sequence ID" value="OSO97617.1"/>
    <property type="molecule type" value="Genomic_DNA"/>
</dbReference>
<dbReference type="InterPro" id="IPR011335">
    <property type="entry name" value="Restrct_endonuc-II-like"/>
</dbReference>
<feature type="region of interest" description="Disordered" evidence="1">
    <location>
        <begin position="1"/>
        <end position="31"/>
    </location>
</feature>
<dbReference type="eggNOG" id="arCOG08147">
    <property type="taxonomic scope" value="Archaea"/>
</dbReference>
<accession>A0A1X4GKQ0</accession>
<protein>
    <recommendedName>
        <fullName evidence="4">Restriction endonuclease type IV Mrr domain-containing protein</fullName>
    </recommendedName>
</protein>
<evidence type="ECO:0000256" key="1">
    <source>
        <dbReference type="SAM" id="MobiDB-lite"/>
    </source>
</evidence>
<dbReference type="RefSeq" id="WP_049933262.1">
    <property type="nucleotide sequence ID" value="NZ_ATXS01000034.1"/>
</dbReference>
<name>A0A1X4GKQ0_HALEZ</name>
<dbReference type="STRING" id="1121945.GCA_000421805_03215"/>
<dbReference type="AlphaFoldDB" id="A0A1X4GKQ0"/>
<proteinExistence type="predicted"/>
<sequence length="217" mass="24557">MSNNTLDLTADIDTVGTPDSEDPDHDPTNGRWLETQVADALDRWGYTTARNEYCFGLETDVIARRDRLRGEPTDFLVVECKDWHQAPVQRDAVEAVALRAALARALPVLAVARRVTASAWQLAQHLDVRIMTEQDLFKDRLPPLTERRPPGGTLHARREPRIQNMRDRLPLLVHRRSGLDIEAPVFNGPSHGPCYVPDRTGNDDYVSARDTDYDFGY</sequence>